<proteinExistence type="predicted"/>
<reference evidence="1 2" key="1">
    <citation type="submission" date="2016-10" db="EMBL/GenBank/DDBJ databases">
        <authorList>
            <person name="de Groot N.N."/>
        </authorList>
    </citation>
    <scope>NUCLEOTIDE SEQUENCE [LARGE SCALE GENOMIC DNA]</scope>
    <source>
        <strain evidence="1 2">BS3265</strain>
    </source>
</reference>
<evidence type="ECO:0000313" key="2">
    <source>
        <dbReference type="Proteomes" id="UP000199129"/>
    </source>
</evidence>
<protein>
    <submittedName>
        <fullName evidence="1">Uncharacterized protein</fullName>
    </submittedName>
</protein>
<gene>
    <name evidence="1" type="ORF">SAMN04490198_1901</name>
</gene>
<dbReference type="EMBL" id="FNUA01000002">
    <property type="protein sequence ID" value="SEE56623.1"/>
    <property type="molecule type" value="Genomic_DNA"/>
</dbReference>
<dbReference type="Proteomes" id="UP000199129">
    <property type="component" value="Unassembled WGS sequence"/>
</dbReference>
<dbReference type="AlphaFoldDB" id="A0A1H5JVK1"/>
<sequence>MAGMMMRVMKAEYQVSDRSHALRGNAALDALRPLLES</sequence>
<name>A0A1H5JVK1_9PSED</name>
<organism evidence="1 2">
    <name type="scientific">Pseudomonas palleroniana</name>
    <dbReference type="NCBI Taxonomy" id="191390"/>
    <lineage>
        <taxon>Bacteria</taxon>
        <taxon>Pseudomonadati</taxon>
        <taxon>Pseudomonadota</taxon>
        <taxon>Gammaproteobacteria</taxon>
        <taxon>Pseudomonadales</taxon>
        <taxon>Pseudomonadaceae</taxon>
        <taxon>Pseudomonas</taxon>
    </lineage>
</organism>
<evidence type="ECO:0000313" key="1">
    <source>
        <dbReference type="EMBL" id="SEE56623.1"/>
    </source>
</evidence>
<accession>A0A1H5JVK1</accession>